<dbReference type="Gene3D" id="3.40.50.150">
    <property type="entry name" value="Vaccinia Virus protein VP39"/>
    <property type="match status" value="1"/>
</dbReference>
<sequence>MQLFFDELNKMTLGEEVNRLFHGRGGLYPGAEHICLDWYPPVLLLTSFKPLEPDALDKSVALIKQRWQALKGDKALNLVYQYRSGGRTQTDLIEGSVPDKHAVLENGAQYHVHLLKGQNHGLFLDMKNGRQWVRDHAQGKKVLNLFSYTCAFSVAALQGGCDSVVNIDMSKGALSIGKQNHLLNGFTAGARFFGHDIFKSWGKLTKLGPYEMIIADPPSDQKGSFVATKDYSRLLKRLPELLTEDGEVLLCLNAPELTIDFLMQQVAEFSPSLEFVEQLANPSVFADISKDKALKVLKYRRKNLSHCFRSK</sequence>
<dbReference type="PANTHER" id="PTHR43042">
    <property type="entry name" value="SAM-DEPENDENT METHYLTRANSFERASE"/>
    <property type="match status" value="1"/>
</dbReference>
<comment type="caution">
    <text evidence="6">The sequence shown here is derived from an EMBL/GenBank/DDBJ whole genome shotgun (WGS) entry which is preliminary data.</text>
</comment>
<dbReference type="PANTHER" id="PTHR43042:SF3">
    <property type="entry name" value="RIBOSOMAL RNA LARGE SUBUNIT METHYLTRANSFERASE YWBD-RELATED"/>
    <property type="match status" value="1"/>
</dbReference>
<evidence type="ECO:0000313" key="6">
    <source>
        <dbReference type="EMBL" id="EDQ01442.1"/>
    </source>
</evidence>
<keyword evidence="4" id="KW-0949">S-adenosyl-L-methionine</keyword>
<dbReference type="STRING" id="314608.KT99_14850"/>
<dbReference type="EMBL" id="ABIC01000009">
    <property type="protein sequence ID" value="EDQ01442.1"/>
    <property type="molecule type" value="Genomic_DNA"/>
</dbReference>
<feature type="domain" description="S-adenosylmethionine-dependent methyltransferase" evidence="5">
    <location>
        <begin position="19"/>
        <end position="300"/>
    </location>
</feature>
<dbReference type="Proteomes" id="UP000005839">
    <property type="component" value="Unassembled WGS sequence"/>
</dbReference>
<proteinExistence type="predicted"/>
<dbReference type="AlphaFoldDB" id="A9D3M3"/>
<dbReference type="Pfam" id="PF10672">
    <property type="entry name" value="Methyltrans_SAM"/>
    <property type="match status" value="1"/>
</dbReference>
<evidence type="ECO:0000256" key="4">
    <source>
        <dbReference type="ARBA" id="ARBA00022691"/>
    </source>
</evidence>
<keyword evidence="1" id="KW-0698">rRNA processing</keyword>
<dbReference type="RefSeq" id="WP_005497921.1">
    <property type="nucleotide sequence ID" value="NZ_ABIC01000009.1"/>
</dbReference>
<evidence type="ECO:0000313" key="7">
    <source>
        <dbReference type="Proteomes" id="UP000005839"/>
    </source>
</evidence>
<dbReference type="InterPro" id="IPR019614">
    <property type="entry name" value="SAM-dep_methyl-trfase"/>
</dbReference>
<dbReference type="GO" id="GO:0032259">
    <property type="term" value="P:methylation"/>
    <property type="evidence" value="ECO:0007669"/>
    <property type="project" value="UniProtKB-KW"/>
</dbReference>
<evidence type="ECO:0000259" key="5">
    <source>
        <dbReference type="Pfam" id="PF10672"/>
    </source>
</evidence>
<protein>
    <recommendedName>
        <fullName evidence="5">S-adenosylmethionine-dependent methyltransferase domain-containing protein</fullName>
    </recommendedName>
</protein>
<keyword evidence="7" id="KW-1185">Reference proteome</keyword>
<dbReference type="InterPro" id="IPR029063">
    <property type="entry name" value="SAM-dependent_MTases_sf"/>
</dbReference>
<name>A9D3M3_9GAMM</name>
<dbReference type="SUPFAM" id="SSF53335">
    <property type="entry name" value="S-adenosyl-L-methionine-dependent methyltransferases"/>
    <property type="match status" value="1"/>
</dbReference>
<evidence type="ECO:0000256" key="3">
    <source>
        <dbReference type="ARBA" id="ARBA00022679"/>
    </source>
</evidence>
<evidence type="ECO:0000256" key="2">
    <source>
        <dbReference type="ARBA" id="ARBA00022603"/>
    </source>
</evidence>
<keyword evidence="3" id="KW-0808">Transferase</keyword>
<dbReference type="GO" id="GO:0006364">
    <property type="term" value="P:rRNA processing"/>
    <property type="evidence" value="ECO:0007669"/>
    <property type="project" value="UniProtKB-KW"/>
</dbReference>
<gene>
    <name evidence="6" type="ORF">KT99_14850</name>
</gene>
<evidence type="ECO:0000256" key="1">
    <source>
        <dbReference type="ARBA" id="ARBA00022552"/>
    </source>
</evidence>
<accession>A9D3M3</accession>
<reference evidence="6 7" key="1">
    <citation type="submission" date="2007-10" db="EMBL/GenBank/DDBJ databases">
        <authorList>
            <person name="Yayanos A."/>
            <person name="Ferriera S."/>
            <person name="Johnson J."/>
            <person name="Kravitz S."/>
            <person name="Halpern A."/>
            <person name="Remington K."/>
            <person name="Beeson K."/>
            <person name="Tran B."/>
            <person name="Rogers Y.-H."/>
            <person name="Friedman R."/>
            <person name="Venter J.C."/>
        </authorList>
    </citation>
    <scope>NUCLEOTIDE SEQUENCE [LARGE SCALE GENOMIC DNA]</scope>
    <source>
        <strain evidence="6 7">KT99</strain>
    </source>
</reference>
<keyword evidence="2" id="KW-0489">Methyltransferase</keyword>
<organism evidence="6 7">
    <name type="scientific">Shewanella benthica KT99</name>
    <dbReference type="NCBI Taxonomy" id="314608"/>
    <lineage>
        <taxon>Bacteria</taxon>
        <taxon>Pseudomonadati</taxon>
        <taxon>Pseudomonadota</taxon>
        <taxon>Gammaproteobacteria</taxon>
        <taxon>Alteromonadales</taxon>
        <taxon>Shewanellaceae</taxon>
        <taxon>Shewanella</taxon>
    </lineage>
</organism>
<dbReference type="GO" id="GO:0008168">
    <property type="term" value="F:methyltransferase activity"/>
    <property type="evidence" value="ECO:0007669"/>
    <property type="project" value="UniProtKB-KW"/>
</dbReference>
<dbReference type="CDD" id="cd02440">
    <property type="entry name" value="AdoMet_MTases"/>
    <property type="match status" value="1"/>
</dbReference>